<feature type="compositionally biased region" description="Polar residues" evidence="1">
    <location>
        <begin position="202"/>
        <end position="213"/>
    </location>
</feature>
<reference evidence="3" key="2">
    <citation type="submission" date="2023-05" db="EMBL/GenBank/DDBJ databases">
        <authorList>
            <consortium name="Lawrence Berkeley National Laboratory"/>
            <person name="Steindorff A."/>
            <person name="Hensen N."/>
            <person name="Bonometti L."/>
            <person name="Westerberg I."/>
            <person name="Brannstrom I.O."/>
            <person name="Guillou S."/>
            <person name="Cros-Aarteil S."/>
            <person name="Calhoun S."/>
            <person name="Haridas S."/>
            <person name="Kuo A."/>
            <person name="Mondo S."/>
            <person name="Pangilinan J."/>
            <person name="Riley R."/>
            <person name="Labutti K."/>
            <person name="Andreopoulos B."/>
            <person name="Lipzen A."/>
            <person name="Chen C."/>
            <person name="Yanf M."/>
            <person name="Daum C."/>
            <person name="Ng V."/>
            <person name="Clum A."/>
            <person name="Ohm R."/>
            <person name="Martin F."/>
            <person name="Silar P."/>
            <person name="Natvig D."/>
            <person name="Lalanne C."/>
            <person name="Gautier V."/>
            <person name="Ament-Velasquez S.L."/>
            <person name="Kruys A."/>
            <person name="Hutchinson M.I."/>
            <person name="Powell A.J."/>
            <person name="Barry K."/>
            <person name="Miller A.N."/>
            <person name="Grigoriev I.V."/>
            <person name="Debuchy R."/>
            <person name="Gladieux P."/>
            <person name="Thoren M.H."/>
            <person name="Johannesson H."/>
        </authorList>
    </citation>
    <scope>NUCLEOTIDE SEQUENCE</scope>
    <source>
        <strain evidence="3">PSN293</strain>
    </source>
</reference>
<feature type="compositionally biased region" description="Polar residues" evidence="1">
    <location>
        <begin position="55"/>
        <end position="64"/>
    </location>
</feature>
<feature type="compositionally biased region" description="Low complexity" evidence="1">
    <location>
        <begin position="973"/>
        <end position="992"/>
    </location>
</feature>
<feature type="compositionally biased region" description="Low complexity" evidence="1">
    <location>
        <begin position="930"/>
        <end position="963"/>
    </location>
</feature>
<feature type="compositionally biased region" description="Acidic residues" evidence="1">
    <location>
        <begin position="38"/>
        <end position="51"/>
    </location>
</feature>
<feature type="compositionally biased region" description="Low complexity" evidence="1">
    <location>
        <begin position="845"/>
        <end position="856"/>
    </location>
</feature>
<proteinExistence type="predicted"/>
<evidence type="ECO:0000313" key="3">
    <source>
        <dbReference type="EMBL" id="KAK4212252.1"/>
    </source>
</evidence>
<protein>
    <submittedName>
        <fullName evidence="3">Protein FAM63A</fullName>
    </submittedName>
</protein>
<feature type="domain" description="MINDY deubiquitinase" evidence="2">
    <location>
        <begin position="389"/>
        <end position="697"/>
    </location>
</feature>
<feature type="compositionally biased region" description="Gly residues" evidence="1">
    <location>
        <begin position="857"/>
        <end position="871"/>
    </location>
</feature>
<dbReference type="GO" id="GO:1990380">
    <property type="term" value="F:K48-linked deubiquitinase activity"/>
    <property type="evidence" value="ECO:0007669"/>
    <property type="project" value="InterPro"/>
</dbReference>
<feature type="compositionally biased region" description="Basic and acidic residues" evidence="1">
    <location>
        <begin position="1006"/>
        <end position="1016"/>
    </location>
</feature>
<accession>A0AAN6Y8X4</accession>
<sequence length="1016" mass="107435">MVTRKPVPNNSAVPASTIPQIQIEEPTPTSLEPPEPWETFDSDVEESDQEDDTNKAGQHGSQPLKSPKSADEHVPAALRPGASSSASYQTLEEENVWVDAGRPLTDSTSESHGDIARIPTVLRPGSGGIKKDPNMEQEQAGTEKFTVIPPALRPGGGGAAKTETNPFKRKLAANATGSSAGVPSAPQTAPPAPPVPLPSFSQLSLAEQNSNPWQPALDERRDNSPAPAVPPMPEQDGGNGIWDSAKPSRQATPGPGTHSPALISLPSEGSAAWETESRKPSLPAPLIPSPDQEVLEDSHAWDDLGNIDKGKSAAGSKPMPLVSGASTGSDDWNMVEVEQPTTITDKPSNSPAREQRAPNLPPRTNTFENNAPSSPPPPPQPPRPVDKSETYQIKKITWHDASARTNPRVSPILVQNANGPCPLVALVNALSLTTPADLPHPSALVEALRTRERISLGLLLDAVFDELMSERRTKPDVALPDVAELYEFLKGLHTGMNVNPRFVPTKETINLLKRTSLSHVHPTDRSNLVPGTFEATKEMSLYATFSIPLIHGWLPPRDSPVYEAFTRQASSYEDTQNLLFREEELEAKLLSHPGSQGGMTPEEGQIYQDILTIKSFLSISATQLTNYGLDVIRQSMAPGSVAILFRNDHFSTLYRHPSTLELLTLVTDAGYAGHEEVVWESLVDVNGERAEFFSGDFRLVGHHHGPHGESGVTGVDGNDDGQAWTTVQGRRGGSHNGGGGSSAQQAQDGTPVSPSTEQEDRDLALALQLQEEEDERHRAEVARRRRESHLSEQFIEQQGQPGQHGRGQPTTATRGNANRGRGGISNMNPIAPARRSSNAVNIPITTTSSNTSVSSRGGRGGASATRGGRGGAAQSQPPTQQQQQSVRPLVPPALPARNGRNRGPDEGLDDAPPSYEQASKQTPYVPPQGHPSHPASAPASSSAAAAAAGASSSSVAGATANTGAGRGRGAGPFPGQPQGQGLLRQGLRPAPGAGTGAGGAAGNGGDGRRDRDCVVM</sequence>
<feature type="compositionally biased region" description="Polar residues" evidence="1">
    <location>
        <begin position="339"/>
        <end position="352"/>
    </location>
</feature>
<comment type="caution">
    <text evidence="3">The sequence shown here is derived from an EMBL/GenBank/DDBJ whole genome shotgun (WGS) entry which is preliminary data.</text>
</comment>
<keyword evidence="4" id="KW-1185">Reference proteome</keyword>
<dbReference type="GO" id="GO:0004843">
    <property type="term" value="F:cysteine-type deubiquitinase activity"/>
    <property type="evidence" value="ECO:0007669"/>
    <property type="project" value="InterPro"/>
</dbReference>
<evidence type="ECO:0000256" key="1">
    <source>
        <dbReference type="SAM" id="MobiDB-lite"/>
    </source>
</evidence>
<dbReference type="InterPro" id="IPR007518">
    <property type="entry name" value="MINDY"/>
</dbReference>
<dbReference type="AlphaFoldDB" id="A0AAN6Y8X4"/>
<feature type="compositionally biased region" description="Basic and acidic residues" evidence="1">
    <location>
        <begin position="296"/>
        <end position="311"/>
    </location>
</feature>
<dbReference type="Proteomes" id="UP001301769">
    <property type="component" value="Unassembled WGS sequence"/>
</dbReference>
<dbReference type="GO" id="GO:0005829">
    <property type="term" value="C:cytosol"/>
    <property type="evidence" value="ECO:0007669"/>
    <property type="project" value="TreeGrafter"/>
</dbReference>
<feature type="compositionally biased region" description="Polar residues" evidence="1">
    <location>
        <begin position="8"/>
        <end position="20"/>
    </location>
</feature>
<dbReference type="EMBL" id="MU858131">
    <property type="protein sequence ID" value="KAK4212252.1"/>
    <property type="molecule type" value="Genomic_DNA"/>
</dbReference>
<dbReference type="InterPro" id="IPR033979">
    <property type="entry name" value="MINDY_domain"/>
</dbReference>
<dbReference type="GO" id="GO:0071108">
    <property type="term" value="P:protein K48-linked deubiquitination"/>
    <property type="evidence" value="ECO:0007669"/>
    <property type="project" value="TreeGrafter"/>
</dbReference>
<organism evidence="3 4">
    <name type="scientific">Rhypophila decipiens</name>
    <dbReference type="NCBI Taxonomy" id="261697"/>
    <lineage>
        <taxon>Eukaryota</taxon>
        <taxon>Fungi</taxon>
        <taxon>Dikarya</taxon>
        <taxon>Ascomycota</taxon>
        <taxon>Pezizomycotina</taxon>
        <taxon>Sordariomycetes</taxon>
        <taxon>Sordariomycetidae</taxon>
        <taxon>Sordariales</taxon>
        <taxon>Naviculisporaceae</taxon>
        <taxon>Rhypophila</taxon>
    </lineage>
</organism>
<feature type="region of interest" description="Disordered" evidence="1">
    <location>
        <begin position="1"/>
        <end position="388"/>
    </location>
</feature>
<dbReference type="GO" id="GO:0016807">
    <property type="term" value="F:cysteine-type carboxypeptidase activity"/>
    <property type="evidence" value="ECO:0007669"/>
    <property type="project" value="TreeGrafter"/>
</dbReference>
<evidence type="ECO:0000259" key="2">
    <source>
        <dbReference type="Pfam" id="PF04424"/>
    </source>
</evidence>
<dbReference type="PANTHER" id="PTHR18063">
    <property type="entry name" value="NF-E2 INDUCIBLE PROTEIN"/>
    <property type="match status" value="1"/>
</dbReference>
<dbReference type="Pfam" id="PF04424">
    <property type="entry name" value="MINDY_DUB"/>
    <property type="match status" value="1"/>
</dbReference>
<feature type="compositionally biased region" description="Pro residues" evidence="1">
    <location>
        <begin position="373"/>
        <end position="383"/>
    </location>
</feature>
<evidence type="ECO:0000313" key="4">
    <source>
        <dbReference type="Proteomes" id="UP001301769"/>
    </source>
</evidence>
<feature type="region of interest" description="Disordered" evidence="1">
    <location>
        <begin position="704"/>
        <end position="1016"/>
    </location>
</feature>
<dbReference type="GO" id="GO:0071944">
    <property type="term" value="C:cell periphery"/>
    <property type="evidence" value="ECO:0007669"/>
    <property type="project" value="TreeGrafter"/>
</dbReference>
<feature type="compositionally biased region" description="Pro residues" evidence="1">
    <location>
        <begin position="188"/>
        <end position="197"/>
    </location>
</feature>
<dbReference type="PANTHER" id="PTHR18063:SF6">
    <property type="entry name" value="UBIQUITIN CARBOXYL-TERMINAL HYDROLASE"/>
    <property type="match status" value="1"/>
</dbReference>
<gene>
    <name evidence="3" type="ORF">QBC37DRAFT_375227</name>
</gene>
<feature type="compositionally biased region" description="Low complexity" evidence="1">
    <location>
        <begin position="872"/>
        <end position="888"/>
    </location>
</feature>
<feature type="compositionally biased region" description="Gly residues" evidence="1">
    <location>
        <begin position="993"/>
        <end position="1005"/>
    </location>
</feature>
<feature type="compositionally biased region" description="Polar residues" evidence="1">
    <location>
        <begin position="835"/>
        <end position="844"/>
    </location>
</feature>
<feature type="compositionally biased region" description="Polar residues" evidence="1">
    <location>
        <begin position="362"/>
        <end position="371"/>
    </location>
</feature>
<reference evidence="3" key="1">
    <citation type="journal article" date="2023" name="Mol. Phylogenet. Evol.">
        <title>Genome-scale phylogeny and comparative genomics of the fungal order Sordariales.</title>
        <authorList>
            <person name="Hensen N."/>
            <person name="Bonometti L."/>
            <person name="Westerberg I."/>
            <person name="Brannstrom I.O."/>
            <person name="Guillou S."/>
            <person name="Cros-Aarteil S."/>
            <person name="Calhoun S."/>
            <person name="Haridas S."/>
            <person name="Kuo A."/>
            <person name="Mondo S."/>
            <person name="Pangilinan J."/>
            <person name="Riley R."/>
            <person name="LaButti K."/>
            <person name="Andreopoulos B."/>
            <person name="Lipzen A."/>
            <person name="Chen C."/>
            <person name="Yan M."/>
            <person name="Daum C."/>
            <person name="Ng V."/>
            <person name="Clum A."/>
            <person name="Steindorff A."/>
            <person name="Ohm R.A."/>
            <person name="Martin F."/>
            <person name="Silar P."/>
            <person name="Natvig D.O."/>
            <person name="Lalanne C."/>
            <person name="Gautier V."/>
            <person name="Ament-Velasquez S.L."/>
            <person name="Kruys A."/>
            <person name="Hutchinson M.I."/>
            <person name="Powell A.J."/>
            <person name="Barry K."/>
            <person name="Miller A.N."/>
            <person name="Grigoriev I.V."/>
            <person name="Debuchy R."/>
            <person name="Gladieux P."/>
            <person name="Hiltunen Thoren M."/>
            <person name="Johannesson H."/>
        </authorList>
    </citation>
    <scope>NUCLEOTIDE SEQUENCE</scope>
    <source>
        <strain evidence="3">PSN293</strain>
    </source>
</reference>
<feature type="compositionally biased region" description="Gly residues" evidence="1">
    <location>
        <begin position="730"/>
        <end position="741"/>
    </location>
</feature>
<name>A0AAN6Y8X4_9PEZI</name>
<feature type="compositionally biased region" description="Low complexity" evidence="1">
    <location>
        <begin position="797"/>
        <end position="819"/>
    </location>
</feature>